<keyword evidence="1 4" id="KW-0378">Hydrolase</keyword>
<dbReference type="SUPFAM" id="SSF53474">
    <property type="entry name" value="alpha/beta-Hydrolases"/>
    <property type="match status" value="1"/>
</dbReference>
<dbReference type="Gene3D" id="3.40.50.1820">
    <property type="entry name" value="alpha/beta hydrolase"/>
    <property type="match status" value="1"/>
</dbReference>
<proteinExistence type="predicted"/>
<feature type="domain" description="BD-FAE-like" evidence="3">
    <location>
        <begin position="450"/>
        <end position="632"/>
    </location>
</feature>
<evidence type="ECO:0000313" key="5">
    <source>
        <dbReference type="Proteomes" id="UP000318704"/>
    </source>
</evidence>
<dbReference type="Gene3D" id="3.40.50.1110">
    <property type="entry name" value="SGNH hydrolase"/>
    <property type="match status" value="1"/>
</dbReference>
<dbReference type="GO" id="GO:0046555">
    <property type="term" value="F:acetylxylan esterase activity"/>
    <property type="evidence" value="ECO:0007669"/>
    <property type="project" value="UniProtKB-EC"/>
</dbReference>
<dbReference type="InterPro" id="IPR049492">
    <property type="entry name" value="BD-FAE-like_dom"/>
</dbReference>
<reference evidence="4 5" key="1">
    <citation type="submission" date="2019-03" db="EMBL/GenBank/DDBJ databases">
        <title>Deep-cultivation of Planctomycetes and their phenomic and genomic characterization uncovers novel biology.</title>
        <authorList>
            <person name="Wiegand S."/>
            <person name="Jogler M."/>
            <person name="Boedeker C."/>
            <person name="Pinto D."/>
            <person name="Vollmers J."/>
            <person name="Rivas-Marin E."/>
            <person name="Kohn T."/>
            <person name="Peeters S.H."/>
            <person name="Heuer A."/>
            <person name="Rast P."/>
            <person name="Oberbeckmann S."/>
            <person name="Bunk B."/>
            <person name="Jeske O."/>
            <person name="Meyerdierks A."/>
            <person name="Storesund J.E."/>
            <person name="Kallscheuer N."/>
            <person name="Luecker S."/>
            <person name="Lage O.M."/>
            <person name="Pohl T."/>
            <person name="Merkel B.J."/>
            <person name="Hornburger P."/>
            <person name="Mueller R.-W."/>
            <person name="Bruemmer F."/>
            <person name="Labrenz M."/>
            <person name="Spormann A.M."/>
            <person name="Op den Camp H."/>
            <person name="Overmann J."/>
            <person name="Amann R."/>
            <person name="Jetten M.S.M."/>
            <person name="Mascher T."/>
            <person name="Medema M.H."/>
            <person name="Devos D.P."/>
            <person name="Kaster A.-K."/>
            <person name="Ovreas L."/>
            <person name="Rohde M."/>
            <person name="Galperin M.Y."/>
            <person name="Jogler C."/>
        </authorList>
    </citation>
    <scope>NUCLEOTIDE SEQUENCE [LARGE SCALE GENOMIC DNA]</scope>
    <source>
        <strain evidence="4 5">V144</strain>
    </source>
</reference>
<protein>
    <submittedName>
        <fullName evidence="4">Acetylxylan esterase</fullName>
        <ecNumber evidence="4">3.1.1.72</ecNumber>
    </submittedName>
</protein>
<accession>A0A517VUY5</accession>
<dbReference type="InterPro" id="IPR013830">
    <property type="entry name" value="SGNH_hydro"/>
</dbReference>
<dbReference type="EC" id="3.1.1.72" evidence="4"/>
<gene>
    <name evidence="4" type="primary">axeA1_3</name>
    <name evidence="4" type="ORF">V144x_22730</name>
</gene>
<dbReference type="SUPFAM" id="SSF52266">
    <property type="entry name" value="SGNH hydrolase"/>
    <property type="match status" value="1"/>
</dbReference>
<dbReference type="Pfam" id="PF20434">
    <property type="entry name" value="BD-FAE"/>
    <property type="match status" value="1"/>
</dbReference>
<sequence>MKRHPLISKRSLIQGNSTNEIVKKFIINVLSTGFFILSSAVTLSAADPKPEWKYEAKLLKPFWQGDTIEGESLLFIRDPKTGEANASVLFPMKKVLKISNSTGDITYEEGRDYRWNPGQREIRLPKNSRINSQTPDDLRRPAGTQKYKLTHRDGNGEIFFGGKLEYHNMQTCITYTHDPIDWKGIVPHFNENALPRTIQKLRNRQPVSIVVIGDSISAGCNASGWAGEAPFQPSYPGLLEKNLSEQYQTKVRVTNPSVSGKDTRWVLSAIDKVVEPDPDLVIIAFGMNDSAGRSAKDYQANTKAVIEKIREKRPQAEFILVASMLGNKDWIRLKHELFPQYREALAEICQPGIALADMTSIWTEFLKRKQDWDLTGNGVNHPNDFGHRVYAQVISTLLIPPESSTPETKTSHQPKAIPLWKDRAPIGNDQFEKSDAKITVHQPVNGNGAAIIICPGGGYGGLVTGAEGHGIAKWLNRQGITGVVLEYRLPAGRPFVPLLDAQQAIRMVRANAKSWSIDPARVGIMGFSAGGHLASTAGTHFDAGNPQAAQLVDRQSSRPDFVILVYPVVTMGEHTHKGSRKNLLGSDPSPQLIELFSNERQVTAQTPPMFLAHALDDKPVPPKNSQMLFQMLQTKKVPSKYLELPSGGHGLNGYKGPMWDAWQAQSLDWLAKLKFIPTQKSQN</sequence>
<dbReference type="CDD" id="cd00229">
    <property type="entry name" value="SGNH_hydrolase"/>
    <property type="match status" value="1"/>
</dbReference>
<feature type="domain" description="SGNH hydrolase-type esterase" evidence="2">
    <location>
        <begin position="211"/>
        <end position="389"/>
    </location>
</feature>
<dbReference type="Proteomes" id="UP000318704">
    <property type="component" value="Chromosome"/>
</dbReference>
<dbReference type="Pfam" id="PF13472">
    <property type="entry name" value="Lipase_GDSL_2"/>
    <property type="match status" value="1"/>
</dbReference>
<dbReference type="InterPro" id="IPR029058">
    <property type="entry name" value="AB_hydrolase_fold"/>
</dbReference>
<dbReference type="KEGG" id="gaw:V144x_22730"/>
<evidence type="ECO:0000259" key="3">
    <source>
        <dbReference type="Pfam" id="PF20434"/>
    </source>
</evidence>
<dbReference type="RefSeq" id="WP_232102789.1">
    <property type="nucleotide sequence ID" value="NZ_CP037920.1"/>
</dbReference>
<dbReference type="EMBL" id="CP037920">
    <property type="protein sequence ID" value="QDT96815.1"/>
    <property type="molecule type" value="Genomic_DNA"/>
</dbReference>
<evidence type="ECO:0000259" key="2">
    <source>
        <dbReference type="Pfam" id="PF13472"/>
    </source>
</evidence>
<organism evidence="4 5">
    <name type="scientific">Gimesia aquarii</name>
    <dbReference type="NCBI Taxonomy" id="2527964"/>
    <lineage>
        <taxon>Bacteria</taxon>
        <taxon>Pseudomonadati</taxon>
        <taxon>Planctomycetota</taxon>
        <taxon>Planctomycetia</taxon>
        <taxon>Planctomycetales</taxon>
        <taxon>Planctomycetaceae</taxon>
        <taxon>Gimesia</taxon>
    </lineage>
</organism>
<dbReference type="PANTHER" id="PTHR48081">
    <property type="entry name" value="AB HYDROLASE SUPERFAMILY PROTEIN C4A8.06C"/>
    <property type="match status" value="1"/>
</dbReference>
<dbReference type="PANTHER" id="PTHR48081:SF6">
    <property type="entry name" value="PEPTIDASE S9 PROLYL OLIGOPEPTIDASE CATALYTIC DOMAIN-CONTAINING PROTEIN"/>
    <property type="match status" value="1"/>
</dbReference>
<dbReference type="InterPro" id="IPR050300">
    <property type="entry name" value="GDXG_lipolytic_enzyme"/>
</dbReference>
<dbReference type="InterPro" id="IPR036514">
    <property type="entry name" value="SGNH_hydro_sf"/>
</dbReference>
<evidence type="ECO:0000313" key="4">
    <source>
        <dbReference type="EMBL" id="QDT96815.1"/>
    </source>
</evidence>
<dbReference type="AlphaFoldDB" id="A0A517VUY5"/>
<evidence type="ECO:0000256" key="1">
    <source>
        <dbReference type="ARBA" id="ARBA00022801"/>
    </source>
</evidence>
<name>A0A517VUY5_9PLAN</name>